<dbReference type="InterPro" id="IPR029058">
    <property type="entry name" value="AB_hydrolase_fold"/>
</dbReference>
<feature type="transmembrane region" description="Helical" evidence="1">
    <location>
        <begin position="268"/>
        <end position="288"/>
    </location>
</feature>
<dbReference type="RefSeq" id="WP_154595514.1">
    <property type="nucleotide sequence ID" value="NZ_CP060587.1"/>
</dbReference>
<gene>
    <name evidence="2" type="ORF">H9L21_04485</name>
</gene>
<feature type="transmembrane region" description="Helical" evidence="1">
    <location>
        <begin position="124"/>
        <end position="147"/>
    </location>
</feature>
<feature type="transmembrane region" description="Helical" evidence="1">
    <location>
        <begin position="335"/>
        <end position="353"/>
    </location>
</feature>
<dbReference type="EMBL" id="CP060587">
    <property type="protein sequence ID" value="QNL95201.1"/>
    <property type="molecule type" value="Genomic_DNA"/>
</dbReference>
<sequence>MPAPSTAQVVMELRVHGVRGTPTASMLGVDQSRVVQVAGDRLTGFYRIADGADPPLRTLPPGMALEAYSWGELTSGVRGMWGWVTRVLWLGLLPFALVNLAFWARTQVGENNGQARWGLRAVRVSGLILTAIAVLTACFIAIDLIAWQCFRANSVACPVLPGWLDGLASLTAGRRIAVTSLVPVAMVLGLVALTRQSVTRYEATPDAPAQATRDQEHDRCADNVLGHPRMWQGEHRTRQLLYLHVALALATIVLFSGVHLIAREATGPVWATTLAAAAVALLVVARALSVDEDDPEFRDTWKVSVAGTVHEFPRRPMDWMTGPGEMLRRMPLRPVALAAAVVVAAHLALLWTTDVTREDGDWYGANLWFIGLFVALTIVHVIVFVGGRARLRGTFLVVLLLLALVVGGRELPTLVLAGLTALVWLALMIWHHRQAAKPEQAAFAWGGAGASVMLGGATMVALLFTSAAAVAAADYLNDGSQSVADLTTRRNENAPLSAAGETDPLTLAGDVVLEGARIVRTNTTVAVTHGTVRTDALTRRSRVDPDSSYSMASSRVQHATLALPEGVTTVRLVSACFGTNSAKRSAVCTGESTGFRTAGVLIVRPTCEVDGTVRRCLTVDAAGGRVALEVTDPPQTPLVVPQILVWTPLMQLAVIVSGAVVTGLLVWRFRRRAAPLIRARVDDDDPVVPEQDRAAVKNARVTAALAHRGERLLDGIGAVASLLAVTTLALSSAGRPPWDWWEPARPLATLSLYVALGLSVALMMLGARIRRSPTARRNVGVLWDITTFWPRAAHPFAPPCYAERVVPEITTRVRWAMGEEGQDPGRVVVLSGHSQGSLICVAVASRLNGRATQLRLLTYGSQIRALYGRVFPAAAGPDALGYVPTTGPARMGEAWPDVPNTPPDDSPAMAVGLRERLQDPAHWVNLFRRSDPLGYRVYSDRDHVVLDRPTLEVRRAGSGDPGSMVMTHGGYQHTPEYREAIAEWTGETVQVPSTDPASTEPLPPA</sequence>
<name>A0ABX6SW23_9ACTN</name>
<reference evidence="2 3" key="1">
    <citation type="submission" date="2020-08" db="EMBL/GenBank/DDBJ databases">
        <title>Novel species in genus Aeromicrobium.</title>
        <authorList>
            <person name="Zhang G."/>
        </authorList>
    </citation>
    <scope>NUCLEOTIDE SEQUENCE [LARGE SCALE GENOMIC DNA]</scope>
    <source>
        <strain evidence="3">zg-629</strain>
    </source>
</reference>
<organism evidence="2 3">
    <name type="scientific">Aeromicrobium senzhongii</name>
    <dbReference type="NCBI Taxonomy" id="2663859"/>
    <lineage>
        <taxon>Bacteria</taxon>
        <taxon>Bacillati</taxon>
        <taxon>Actinomycetota</taxon>
        <taxon>Actinomycetes</taxon>
        <taxon>Propionibacteriales</taxon>
        <taxon>Nocardioidaceae</taxon>
        <taxon>Aeromicrobium</taxon>
    </lineage>
</organism>
<feature type="transmembrane region" description="Helical" evidence="1">
    <location>
        <begin position="750"/>
        <end position="767"/>
    </location>
</feature>
<evidence type="ECO:0008006" key="4">
    <source>
        <dbReference type="Google" id="ProtNLM"/>
    </source>
</evidence>
<keyword evidence="3" id="KW-1185">Reference proteome</keyword>
<keyword evidence="1" id="KW-0812">Transmembrane</keyword>
<evidence type="ECO:0000256" key="1">
    <source>
        <dbReference type="SAM" id="Phobius"/>
    </source>
</evidence>
<proteinExistence type="predicted"/>
<accession>A0ABX6SW23</accession>
<evidence type="ECO:0000313" key="2">
    <source>
        <dbReference type="EMBL" id="QNL95201.1"/>
    </source>
</evidence>
<evidence type="ECO:0000313" key="3">
    <source>
        <dbReference type="Proteomes" id="UP000515871"/>
    </source>
</evidence>
<dbReference type="SUPFAM" id="SSF53474">
    <property type="entry name" value="alpha/beta-Hydrolases"/>
    <property type="match status" value="1"/>
</dbReference>
<keyword evidence="1" id="KW-0472">Membrane</keyword>
<keyword evidence="1" id="KW-1133">Transmembrane helix</keyword>
<feature type="transmembrane region" description="Helical" evidence="1">
    <location>
        <begin position="167"/>
        <end position="193"/>
    </location>
</feature>
<feature type="transmembrane region" description="Helical" evidence="1">
    <location>
        <begin position="365"/>
        <end position="384"/>
    </location>
</feature>
<feature type="transmembrane region" description="Helical" evidence="1">
    <location>
        <begin position="391"/>
        <end position="408"/>
    </location>
</feature>
<dbReference type="Proteomes" id="UP000515871">
    <property type="component" value="Chromosome"/>
</dbReference>
<feature type="transmembrane region" description="Helical" evidence="1">
    <location>
        <begin position="442"/>
        <end position="464"/>
    </location>
</feature>
<protein>
    <recommendedName>
        <fullName evidence="4">Integral membrane protein</fullName>
    </recommendedName>
</protein>
<feature type="transmembrane region" description="Helical" evidence="1">
    <location>
        <begin position="643"/>
        <end position="667"/>
    </location>
</feature>
<feature type="transmembrane region" description="Helical" evidence="1">
    <location>
        <begin position="414"/>
        <end position="430"/>
    </location>
</feature>
<feature type="transmembrane region" description="Helical" evidence="1">
    <location>
        <begin position="712"/>
        <end position="730"/>
    </location>
</feature>
<feature type="transmembrane region" description="Helical" evidence="1">
    <location>
        <begin position="80"/>
        <end position="103"/>
    </location>
</feature>
<feature type="transmembrane region" description="Helical" evidence="1">
    <location>
        <begin position="240"/>
        <end position="262"/>
    </location>
</feature>